<organism evidence="1">
    <name type="scientific">marine sediment metagenome</name>
    <dbReference type="NCBI Taxonomy" id="412755"/>
    <lineage>
        <taxon>unclassified sequences</taxon>
        <taxon>metagenomes</taxon>
        <taxon>ecological metagenomes</taxon>
    </lineage>
</organism>
<proteinExistence type="predicted"/>
<gene>
    <name evidence="1" type="ORF">S01H1_50438</name>
</gene>
<sequence length="69" mass="7632">MGMGAVKKEVTEEWIEEWAEILGDDSPDATKDFSEIEDLLKQMLAEIGVEVVKTASNARDAYGGDREDV</sequence>
<dbReference type="EMBL" id="BARS01032500">
    <property type="protein sequence ID" value="GAG28106.1"/>
    <property type="molecule type" value="Genomic_DNA"/>
</dbReference>
<protein>
    <submittedName>
        <fullName evidence="1">Uncharacterized protein</fullName>
    </submittedName>
</protein>
<comment type="caution">
    <text evidence="1">The sequence shown here is derived from an EMBL/GenBank/DDBJ whole genome shotgun (WGS) entry which is preliminary data.</text>
</comment>
<name>X0XT99_9ZZZZ</name>
<dbReference type="AlphaFoldDB" id="X0XT99"/>
<accession>X0XT99</accession>
<evidence type="ECO:0000313" key="1">
    <source>
        <dbReference type="EMBL" id="GAG28106.1"/>
    </source>
</evidence>
<reference evidence="1" key="1">
    <citation type="journal article" date="2014" name="Front. Microbiol.">
        <title>High frequency of phylogenetically diverse reductive dehalogenase-homologous genes in deep subseafloor sedimentary metagenomes.</title>
        <authorList>
            <person name="Kawai M."/>
            <person name="Futagami T."/>
            <person name="Toyoda A."/>
            <person name="Takaki Y."/>
            <person name="Nishi S."/>
            <person name="Hori S."/>
            <person name="Arai W."/>
            <person name="Tsubouchi T."/>
            <person name="Morono Y."/>
            <person name="Uchiyama I."/>
            <person name="Ito T."/>
            <person name="Fujiyama A."/>
            <person name="Inagaki F."/>
            <person name="Takami H."/>
        </authorList>
    </citation>
    <scope>NUCLEOTIDE SEQUENCE</scope>
    <source>
        <strain evidence="1">Expedition CK06-06</strain>
    </source>
</reference>